<organism evidence="1 2">
    <name type="scientific">Sphenostylis stenocarpa</name>
    <dbReference type="NCBI Taxonomy" id="92480"/>
    <lineage>
        <taxon>Eukaryota</taxon>
        <taxon>Viridiplantae</taxon>
        <taxon>Streptophyta</taxon>
        <taxon>Embryophyta</taxon>
        <taxon>Tracheophyta</taxon>
        <taxon>Spermatophyta</taxon>
        <taxon>Magnoliopsida</taxon>
        <taxon>eudicotyledons</taxon>
        <taxon>Gunneridae</taxon>
        <taxon>Pentapetalae</taxon>
        <taxon>rosids</taxon>
        <taxon>fabids</taxon>
        <taxon>Fabales</taxon>
        <taxon>Fabaceae</taxon>
        <taxon>Papilionoideae</taxon>
        <taxon>50 kb inversion clade</taxon>
        <taxon>NPAAA clade</taxon>
        <taxon>indigoferoid/millettioid clade</taxon>
        <taxon>Phaseoleae</taxon>
        <taxon>Sphenostylis</taxon>
    </lineage>
</organism>
<protein>
    <submittedName>
        <fullName evidence="1">Uncharacterized protein</fullName>
    </submittedName>
</protein>
<gene>
    <name evidence="1" type="ORF">AYBTSS11_LOCUS10863</name>
</gene>
<reference evidence="1" key="1">
    <citation type="submission" date="2023-10" db="EMBL/GenBank/DDBJ databases">
        <authorList>
            <person name="Domelevo Entfellner J.-B."/>
        </authorList>
    </citation>
    <scope>NUCLEOTIDE SEQUENCE</scope>
</reference>
<sequence>MMPLLDYTFAENGSPLNGSSCGLSAETLKRFVRRRGMHRPLQKKRLLSTGKIRSGIRVDGDDSFSVNDSFSADSMYQSLLAKSTNKFGFQLFAFG</sequence>
<keyword evidence="2" id="KW-1185">Reference proteome</keyword>
<dbReference type="Proteomes" id="UP001189624">
    <property type="component" value="Chromosome 3"/>
</dbReference>
<dbReference type="AlphaFoldDB" id="A0AA86S533"/>
<evidence type="ECO:0000313" key="2">
    <source>
        <dbReference type="Proteomes" id="UP001189624"/>
    </source>
</evidence>
<accession>A0AA86S533</accession>
<proteinExistence type="predicted"/>
<evidence type="ECO:0000313" key="1">
    <source>
        <dbReference type="EMBL" id="CAJ1942487.1"/>
    </source>
</evidence>
<dbReference type="Gramene" id="rna-AYBTSS11_LOCUS10863">
    <property type="protein sequence ID" value="CAJ1942487.1"/>
    <property type="gene ID" value="gene-AYBTSS11_LOCUS10863"/>
</dbReference>
<name>A0AA86S533_9FABA</name>
<dbReference type="EMBL" id="OY731400">
    <property type="protein sequence ID" value="CAJ1942487.1"/>
    <property type="molecule type" value="Genomic_DNA"/>
</dbReference>